<dbReference type="InterPro" id="IPR017896">
    <property type="entry name" value="4Fe4S_Fe-S-bd"/>
</dbReference>
<dbReference type="EMBL" id="FRAH01000079">
    <property type="protein sequence ID" value="SHL21098.1"/>
    <property type="molecule type" value="Genomic_DNA"/>
</dbReference>
<dbReference type="InterPro" id="IPR020471">
    <property type="entry name" value="AKR"/>
</dbReference>
<dbReference type="Proteomes" id="UP000183975">
    <property type="component" value="Unassembled WGS sequence"/>
</dbReference>
<evidence type="ECO:0000259" key="4">
    <source>
        <dbReference type="PROSITE" id="PS51379"/>
    </source>
</evidence>
<dbReference type="GO" id="GO:0046872">
    <property type="term" value="F:metal ion binding"/>
    <property type="evidence" value="ECO:0007669"/>
    <property type="project" value="UniProtKB-KW"/>
</dbReference>
<proteinExistence type="predicted"/>
<dbReference type="GO" id="GO:0051536">
    <property type="term" value="F:iron-sulfur cluster binding"/>
    <property type="evidence" value="ECO:0007669"/>
    <property type="project" value="UniProtKB-KW"/>
</dbReference>
<dbReference type="OrthoDB" id="9773828at2"/>
<keyword evidence="6" id="KW-1185">Reference proteome</keyword>
<dbReference type="InterPro" id="IPR053135">
    <property type="entry name" value="AKR2_Oxidoreductase"/>
</dbReference>
<evidence type="ECO:0000313" key="5">
    <source>
        <dbReference type="EMBL" id="SHL21098.1"/>
    </source>
</evidence>
<keyword evidence="3" id="KW-0411">Iron-sulfur</keyword>
<evidence type="ECO:0000313" key="6">
    <source>
        <dbReference type="Proteomes" id="UP000183975"/>
    </source>
</evidence>
<protein>
    <recommendedName>
        <fullName evidence="4">4Fe-4S ferredoxin-type domain-containing protein</fullName>
    </recommendedName>
</protein>
<dbReference type="Pfam" id="PF13187">
    <property type="entry name" value="Fer4_9"/>
    <property type="match status" value="1"/>
</dbReference>
<dbReference type="CDD" id="cd19096">
    <property type="entry name" value="AKR_Fe-S_oxidoreductase"/>
    <property type="match status" value="1"/>
</dbReference>
<evidence type="ECO:0000256" key="2">
    <source>
        <dbReference type="ARBA" id="ARBA00023004"/>
    </source>
</evidence>
<keyword evidence="1" id="KW-0479">Metal-binding</keyword>
<dbReference type="PANTHER" id="PTHR43312:SF2">
    <property type="entry name" value="OXIDOREDUCTASE"/>
    <property type="match status" value="1"/>
</dbReference>
<evidence type="ECO:0000256" key="3">
    <source>
        <dbReference type="ARBA" id="ARBA00023014"/>
    </source>
</evidence>
<dbReference type="PRINTS" id="PR00069">
    <property type="entry name" value="ALDKETRDTASE"/>
</dbReference>
<dbReference type="InterPro" id="IPR017900">
    <property type="entry name" value="4Fe4S_Fe_S_CS"/>
</dbReference>
<dbReference type="InterPro" id="IPR023210">
    <property type="entry name" value="NADP_OxRdtase_dom"/>
</dbReference>
<dbReference type="Pfam" id="PF00248">
    <property type="entry name" value="Aldo_ket_red"/>
    <property type="match status" value="1"/>
</dbReference>
<dbReference type="AlphaFoldDB" id="A0A1M6YS67"/>
<dbReference type="PROSITE" id="PS00198">
    <property type="entry name" value="4FE4S_FER_1"/>
    <property type="match status" value="1"/>
</dbReference>
<dbReference type="SUPFAM" id="SSF51430">
    <property type="entry name" value="NAD(P)-linked oxidoreductase"/>
    <property type="match status" value="1"/>
</dbReference>
<name>A0A1M6YS67_9FIRM</name>
<keyword evidence="2" id="KW-0408">Iron</keyword>
<accession>A0A1M6YS67</accession>
<sequence length="376" mass="43378">MEKRKMENIGAEPSMLGFGCMRFPTLEDGSINEAEAEKMLNYALDHGVTYVDTAYFYHDGASEPFVGKVLEKRDRNSFYLATKLPVWILKDGEDARRVCMEQLSRLRTDYVDFYLLHALNRERWEKLVEQGVIDVLEQLREEGKIRYIGFSFHDDYEVFEEIIQYRKWDFCQIQLNYMDTEEQAGMKGYRLAEKLGVPLVIMEPVRGGALANFSEDLNAKFRTLDEKASIASYALRYVGSLPNVKVILSGMSTMEQVEDNINTFSPFCPLNIREEVAIANTAAALRARVQNGCTGCRYCMPCPHGVDIPGNFKLWNTYHMYQRYESVRFGWEGKAESEKPTSCVCCGKCMVNCPQKINIPMDLQKVQKDFDERIWK</sequence>
<organism evidence="5 6">
    <name type="scientific">Anaerotignum lactatifermentans DSM 14214</name>
    <dbReference type="NCBI Taxonomy" id="1121323"/>
    <lineage>
        <taxon>Bacteria</taxon>
        <taxon>Bacillati</taxon>
        <taxon>Bacillota</taxon>
        <taxon>Clostridia</taxon>
        <taxon>Lachnospirales</taxon>
        <taxon>Anaerotignaceae</taxon>
        <taxon>Anaerotignum</taxon>
    </lineage>
</organism>
<gene>
    <name evidence="5" type="ORF">SAMN02745138_03070</name>
</gene>
<feature type="domain" description="4Fe-4S ferredoxin-type" evidence="4">
    <location>
        <begin position="333"/>
        <end position="362"/>
    </location>
</feature>
<reference evidence="5 6" key="1">
    <citation type="submission" date="2016-11" db="EMBL/GenBank/DDBJ databases">
        <authorList>
            <person name="Jaros S."/>
            <person name="Januszkiewicz K."/>
            <person name="Wedrychowicz H."/>
        </authorList>
    </citation>
    <scope>NUCLEOTIDE SEQUENCE [LARGE SCALE GENOMIC DNA]</scope>
    <source>
        <strain evidence="5 6">DSM 14214</strain>
    </source>
</reference>
<dbReference type="PANTHER" id="PTHR43312">
    <property type="entry name" value="D-THREO-ALDOSE 1-DEHYDROGENASE"/>
    <property type="match status" value="1"/>
</dbReference>
<dbReference type="GO" id="GO:0016491">
    <property type="term" value="F:oxidoreductase activity"/>
    <property type="evidence" value="ECO:0007669"/>
    <property type="project" value="InterPro"/>
</dbReference>
<dbReference type="PROSITE" id="PS51379">
    <property type="entry name" value="4FE4S_FER_2"/>
    <property type="match status" value="1"/>
</dbReference>
<dbReference type="RefSeq" id="WP_072853217.1">
    <property type="nucleotide sequence ID" value="NZ_FRAH01000079.1"/>
</dbReference>
<evidence type="ECO:0000256" key="1">
    <source>
        <dbReference type="ARBA" id="ARBA00022723"/>
    </source>
</evidence>
<dbReference type="Gene3D" id="3.20.20.100">
    <property type="entry name" value="NADP-dependent oxidoreductase domain"/>
    <property type="match status" value="1"/>
</dbReference>
<dbReference type="InterPro" id="IPR036812">
    <property type="entry name" value="NAD(P)_OxRdtase_dom_sf"/>
</dbReference>